<comment type="caution">
    <text evidence="2">The sequence shown here is derived from an EMBL/GenBank/DDBJ whole genome shotgun (WGS) entry which is preliminary data.</text>
</comment>
<organism evidence="2 3">
    <name type="scientific">Nocardiopsis ansamitocini</name>
    <dbReference type="NCBI Taxonomy" id="1670832"/>
    <lineage>
        <taxon>Bacteria</taxon>
        <taxon>Bacillati</taxon>
        <taxon>Actinomycetota</taxon>
        <taxon>Actinomycetes</taxon>
        <taxon>Streptosporangiales</taxon>
        <taxon>Nocardiopsidaceae</taxon>
        <taxon>Nocardiopsis</taxon>
    </lineage>
</organism>
<accession>A0A9W6P7C2</accession>
<protein>
    <recommendedName>
        <fullName evidence="4">DUF1440 domain-containing protein</fullName>
    </recommendedName>
</protein>
<feature type="transmembrane region" description="Helical" evidence="1">
    <location>
        <begin position="101"/>
        <end position="119"/>
    </location>
</feature>
<gene>
    <name evidence="2" type="ORF">Nans01_28610</name>
</gene>
<dbReference type="EMBL" id="BSQG01000004">
    <property type="protein sequence ID" value="GLU48510.1"/>
    <property type="molecule type" value="Genomic_DNA"/>
</dbReference>
<reference evidence="2" key="1">
    <citation type="submission" date="2023-02" db="EMBL/GenBank/DDBJ databases">
        <title>Nocardiopsis ansamitocini NBRC 112285.</title>
        <authorList>
            <person name="Ichikawa N."/>
            <person name="Sato H."/>
            <person name="Tonouchi N."/>
        </authorList>
    </citation>
    <scope>NUCLEOTIDE SEQUENCE</scope>
    <source>
        <strain evidence="2">NBRC 112285</strain>
    </source>
</reference>
<keyword evidence="1" id="KW-0812">Transmembrane</keyword>
<feature type="transmembrane region" description="Helical" evidence="1">
    <location>
        <begin position="38"/>
        <end position="57"/>
    </location>
</feature>
<sequence length="128" mass="13507">MKSGLSGNSISRQPPKLLVRVFLPKGSRNRPRAGENPAAFLAHLGFGAAAGAVFGAFTGNRPPRPFTGAAYALAVWAAAYEGWVPAVGAQPPAHRDDPRRATTLLVAHLVYGTALAAGLRRIRVRRQG</sequence>
<keyword evidence="1" id="KW-1133">Transmembrane helix</keyword>
<proteinExistence type="predicted"/>
<evidence type="ECO:0008006" key="4">
    <source>
        <dbReference type="Google" id="ProtNLM"/>
    </source>
</evidence>
<dbReference type="AlphaFoldDB" id="A0A9W6P7C2"/>
<feature type="transmembrane region" description="Helical" evidence="1">
    <location>
        <begin position="69"/>
        <end position="89"/>
    </location>
</feature>
<evidence type="ECO:0000313" key="2">
    <source>
        <dbReference type="EMBL" id="GLU48510.1"/>
    </source>
</evidence>
<evidence type="ECO:0000256" key="1">
    <source>
        <dbReference type="SAM" id="Phobius"/>
    </source>
</evidence>
<keyword evidence="1" id="KW-0472">Membrane</keyword>
<dbReference type="Proteomes" id="UP001165092">
    <property type="component" value="Unassembled WGS sequence"/>
</dbReference>
<name>A0A9W6P7C2_9ACTN</name>
<evidence type="ECO:0000313" key="3">
    <source>
        <dbReference type="Proteomes" id="UP001165092"/>
    </source>
</evidence>
<keyword evidence="3" id="KW-1185">Reference proteome</keyword>